<name>A0A0G4F219_9ALVE</name>
<gene>
    <name evidence="1" type="ORF">Cvel_14786</name>
</gene>
<dbReference type="AlphaFoldDB" id="A0A0G4F219"/>
<protein>
    <submittedName>
        <fullName evidence="1">Uncharacterized protein</fullName>
    </submittedName>
</protein>
<accession>A0A0G4F219</accession>
<evidence type="ECO:0000313" key="1">
    <source>
        <dbReference type="EMBL" id="CEM05951.1"/>
    </source>
</evidence>
<sequence length="341" mass="38603">MKLFMQRAEDSGTARAFTKLTEGILNKALATVKKPSYKADSVSVDERRGFSDKKKILDKYELHGIPKEDKEKLKKAVAAYNTSQSAKLASRIVSSPPLNGQRIAASREKEILDFDIKAPLNKEGGRLELLDYLDSLKAKREEPLSSYRGWSSVSHGLYSILNFLETLTLVDYSILMSTFRLRRQETRDYEDETAEDAPADLFRKYLPHCLFSPEKMVRMEILQGGLRKFTYERNVFCLPLIDWQKDWQASLWDRSSDKINGNKYRYWNSPVHGRFGTRVGAAQLASGGGALAAGVDTNPGTFMQDWMAASIFSSDARVTCHKYMRDIDSFKHDKVGGGLAR</sequence>
<proteinExistence type="predicted"/>
<dbReference type="EMBL" id="CDMZ01000072">
    <property type="protein sequence ID" value="CEM05951.1"/>
    <property type="molecule type" value="Genomic_DNA"/>
</dbReference>
<organism evidence="1">
    <name type="scientific">Chromera velia CCMP2878</name>
    <dbReference type="NCBI Taxonomy" id="1169474"/>
    <lineage>
        <taxon>Eukaryota</taxon>
        <taxon>Sar</taxon>
        <taxon>Alveolata</taxon>
        <taxon>Colpodellida</taxon>
        <taxon>Chromeraceae</taxon>
        <taxon>Chromera</taxon>
    </lineage>
</organism>
<dbReference type="VEuPathDB" id="CryptoDB:Cvel_14786"/>
<reference evidence="1" key="1">
    <citation type="submission" date="2014-11" db="EMBL/GenBank/DDBJ databases">
        <authorList>
            <person name="Otto D Thomas"/>
            <person name="Naeem Raeece"/>
        </authorList>
    </citation>
    <scope>NUCLEOTIDE SEQUENCE</scope>
</reference>